<sequence>MVHVCGNWFFSASSFRSSAPGFGSVGADFGPANGRFELPGPHMIESFRSPV</sequence>
<dbReference type="HOGENOM" id="CLU_3109041_0_0_1"/>
<proteinExistence type="predicted"/>
<evidence type="ECO:0000313" key="1">
    <source>
        <dbReference type="EnsemblMetazoa" id="tetur31g00180.1"/>
    </source>
</evidence>
<name>T1L120_TETUR</name>
<reference evidence="2" key="1">
    <citation type="submission" date="2011-08" db="EMBL/GenBank/DDBJ databases">
        <authorList>
            <person name="Rombauts S."/>
        </authorList>
    </citation>
    <scope>NUCLEOTIDE SEQUENCE</scope>
    <source>
        <strain evidence="2">London</strain>
    </source>
</reference>
<keyword evidence="2" id="KW-1185">Reference proteome</keyword>
<dbReference type="AlphaFoldDB" id="T1L120"/>
<evidence type="ECO:0000313" key="2">
    <source>
        <dbReference type="Proteomes" id="UP000015104"/>
    </source>
</evidence>
<protein>
    <submittedName>
        <fullName evidence="1">Uncharacterized protein</fullName>
    </submittedName>
</protein>
<dbReference type="EnsemblMetazoa" id="tetur31g00180.1">
    <property type="protein sequence ID" value="tetur31g00180.1"/>
    <property type="gene ID" value="tetur31g00180"/>
</dbReference>
<accession>T1L120</accession>
<organism evidence="1 2">
    <name type="scientific">Tetranychus urticae</name>
    <name type="common">Two-spotted spider mite</name>
    <dbReference type="NCBI Taxonomy" id="32264"/>
    <lineage>
        <taxon>Eukaryota</taxon>
        <taxon>Metazoa</taxon>
        <taxon>Ecdysozoa</taxon>
        <taxon>Arthropoda</taxon>
        <taxon>Chelicerata</taxon>
        <taxon>Arachnida</taxon>
        <taxon>Acari</taxon>
        <taxon>Acariformes</taxon>
        <taxon>Trombidiformes</taxon>
        <taxon>Prostigmata</taxon>
        <taxon>Eleutherengona</taxon>
        <taxon>Raphignathae</taxon>
        <taxon>Tetranychoidea</taxon>
        <taxon>Tetranychidae</taxon>
        <taxon>Tetranychus</taxon>
    </lineage>
</organism>
<reference evidence="1" key="2">
    <citation type="submission" date="2015-06" db="UniProtKB">
        <authorList>
            <consortium name="EnsemblMetazoa"/>
        </authorList>
    </citation>
    <scope>IDENTIFICATION</scope>
</reference>
<dbReference type="EMBL" id="CAEY01000889">
    <property type="status" value="NOT_ANNOTATED_CDS"/>
    <property type="molecule type" value="Genomic_DNA"/>
</dbReference>
<dbReference type="Proteomes" id="UP000015104">
    <property type="component" value="Unassembled WGS sequence"/>
</dbReference>